<dbReference type="PRINTS" id="PR00326">
    <property type="entry name" value="GTP1OBG"/>
</dbReference>
<dbReference type="NCBIfam" id="NF000908">
    <property type="entry name" value="PRK00089.1"/>
    <property type="match status" value="1"/>
</dbReference>
<dbReference type="PROSITE" id="PS51713">
    <property type="entry name" value="G_ERA"/>
    <property type="match status" value="1"/>
</dbReference>
<feature type="region of interest" description="G3" evidence="9">
    <location>
        <begin position="64"/>
        <end position="67"/>
    </location>
</feature>
<feature type="region of interest" description="G1" evidence="9">
    <location>
        <begin position="17"/>
        <end position="24"/>
    </location>
</feature>
<feature type="binding site" evidence="8">
    <location>
        <begin position="64"/>
        <end position="68"/>
    </location>
    <ligand>
        <name>GTP</name>
        <dbReference type="ChEBI" id="CHEBI:37565"/>
    </ligand>
</feature>
<dbReference type="Pfam" id="PF01926">
    <property type="entry name" value="MMR_HSR1"/>
    <property type="match status" value="1"/>
</dbReference>
<accession>A0A1L3GLM4</accession>
<evidence type="ECO:0000313" key="14">
    <source>
        <dbReference type="Proteomes" id="UP000182517"/>
    </source>
</evidence>
<comment type="subcellular location">
    <subcellularLocation>
        <location evidence="8">Cytoplasm</location>
    </subcellularLocation>
    <subcellularLocation>
        <location evidence="8">Cell membrane</location>
        <topology evidence="8">Peripheral membrane protein</topology>
    </subcellularLocation>
</comment>
<dbReference type="InterPro" id="IPR030388">
    <property type="entry name" value="G_ERA_dom"/>
</dbReference>
<dbReference type="KEGG" id="pef:A7E78_02375"/>
<keyword evidence="3 8" id="KW-0690">Ribosome biogenesis</keyword>
<evidence type="ECO:0000256" key="1">
    <source>
        <dbReference type="ARBA" id="ARBA00007921"/>
    </source>
</evidence>
<dbReference type="EMBL" id="CP015519">
    <property type="protein sequence ID" value="APG26800.1"/>
    <property type="molecule type" value="Genomic_DNA"/>
</dbReference>
<keyword evidence="8" id="KW-1003">Cell membrane</keyword>
<comment type="subunit">
    <text evidence="8">Monomer.</text>
</comment>
<dbReference type="InterPro" id="IPR004044">
    <property type="entry name" value="KH_dom_type_2"/>
</dbReference>
<dbReference type="GO" id="GO:0005886">
    <property type="term" value="C:plasma membrane"/>
    <property type="evidence" value="ECO:0007669"/>
    <property type="project" value="UniProtKB-SubCell"/>
</dbReference>
<comment type="function">
    <text evidence="8">An essential GTPase that binds both GDP and GTP, with rapid nucleotide exchange. Plays a role in 16S rRNA processing and 30S ribosomal subunit biogenesis and possibly also in cell cycle regulation and energy metabolism.</text>
</comment>
<keyword evidence="7 8" id="KW-0342">GTP-binding</keyword>
<dbReference type="SUPFAM" id="SSF54814">
    <property type="entry name" value="Prokaryotic type KH domain (KH-domain type II)"/>
    <property type="match status" value="1"/>
</dbReference>
<dbReference type="NCBIfam" id="TIGR00436">
    <property type="entry name" value="era"/>
    <property type="match status" value="1"/>
</dbReference>
<dbReference type="HAMAP" id="MF_00367">
    <property type="entry name" value="GTPase_Era"/>
    <property type="match status" value="1"/>
</dbReference>
<keyword evidence="14" id="KW-1185">Reference proteome</keyword>
<dbReference type="PROSITE" id="PS50823">
    <property type="entry name" value="KH_TYPE_2"/>
    <property type="match status" value="1"/>
</dbReference>
<evidence type="ECO:0000256" key="6">
    <source>
        <dbReference type="ARBA" id="ARBA00022884"/>
    </source>
</evidence>
<dbReference type="STRING" id="1842532.A7E78_02375"/>
<evidence type="ECO:0000256" key="7">
    <source>
        <dbReference type="ARBA" id="ARBA00023134"/>
    </source>
</evidence>
<evidence type="ECO:0000256" key="2">
    <source>
        <dbReference type="ARBA" id="ARBA00020484"/>
    </source>
</evidence>
<protein>
    <recommendedName>
        <fullName evidence="2 8">GTPase Era</fullName>
    </recommendedName>
</protein>
<dbReference type="Gene3D" id="3.40.50.300">
    <property type="entry name" value="P-loop containing nucleotide triphosphate hydrolases"/>
    <property type="match status" value="1"/>
</dbReference>
<feature type="region of interest" description="G4" evidence="9">
    <location>
        <begin position="126"/>
        <end position="129"/>
    </location>
</feature>
<dbReference type="AlphaFoldDB" id="A0A1L3GLM4"/>
<dbReference type="GO" id="GO:0000028">
    <property type="term" value="P:ribosomal small subunit assembly"/>
    <property type="evidence" value="ECO:0007669"/>
    <property type="project" value="TreeGrafter"/>
</dbReference>
<dbReference type="Proteomes" id="UP000182517">
    <property type="component" value="Chromosome"/>
</dbReference>
<keyword evidence="5 8" id="KW-0547">Nucleotide-binding</keyword>
<dbReference type="GO" id="GO:0070181">
    <property type="term" value="F:small ribosomal subunit rRNA binding"/>
    <property type="evidence" value="ECO:0007669"/>
    <property type="project" value="UniProtKB-UniRule"/>
</dbReference>
<reference evidence="13 14" key="1">
    <citation type="journal article" date="2017" name="Genome Announc.">
        <title>Complete Genome Sequences of Two Acetylene-Fermenting Pelobacter acetylenicus Strains.</title>
        <authorList>
            <person name="Sutton J.M."/>
            <person name="Baesman S.M."/>
            <person name="Fierst J.L."/>
            <person name="Poret-Peterson A.T."/>
            <person name="Oremland R.S."/>
            <person name="Dunlap D.S."/>
            <person name="Akob D.M."/>
        </authorList>
    </citation>
    <scope>NUCLEOTIDE SEQUENCE [LARGE SCALE GENOMIC DNA]</scope>
    <source>
        <strain evidence="13 14">SFB93</strain>
    </source>
</reference>
<keyword evidence="8" id="KW-0963">Cytoplasm</keyword>
<evidence type="ECO:0000256" key="5">
    <source>
        <dbReference type="ARBA" id="ARBA00022741"/>
    </source>
</evidence>
<feature type="binding site" evidence="8">
    <location>
        <begin position="17"/>
        <end position="24"/>
    </location>
    <ligand>
        <name>GTP</name>
        <dbReference type="ChEBI" id="CHEBI:37565"/>
    </ligand>
</feature>
<evidence type="ECO:0000256" key="3">
    <source>
        <dbReference type="ARBA" id="ARBA00022517"/>
    </source>
</evidence>
<feature type="binding site" evidence="8">
    <location>
        <begin position="126"/>
        <end position="129"/>
    </location>
    <ligand>
        <name>GTP</name>
        <dbReference type="ChEBI" id="CHEBI:37565"/>
    </ligand>
</feature>
<dbReference type="PANTHER" id="PTHR42698">
    <property type="entry name" value="GTPASE ERA"/>
    <property type="match status" value="1"/>
</dbReference>
<keyword evidence="8" id="KW-0472">Membrane</keyword>
<feature type="region of interest" description="G5" evidence="9">
    <location>
        <begin position="155"/>
        <end position="157"/>
    </location>
</feature>
<gene>
    <name evidence="8" type="primary">era</name>
    <name evidence="13" type="ORF">A7E78_02375</name>
</gene>
<dbReference type="InterPro" id="IPR009019">
    <property type="entry name" value="KH_sf_prok-type"/>
</dbReference>
<dbReference type="GO" id="GO:0043024">
    <property type="term" value="F:ribosomal small subunit binding"/>
    <property type="evidence" value="ECO:0007669"/>
    <property type="project" value="TreeGrafter"/>
</dbReference>
<keyword evidence="4" id="KW-0997">Cell inner membrane</keyword>
<dbReference type="SUPFAM" id="SSF52540">
    <property type="entry name" value="P-loop containing nucleoside triphosphate hydrolases"/>
    <property type="match status" value="1"/>
</dbReference>
<organism evidence="13 14">
    <name type="scientific">Syntrophotalea acetylenivorans</name>
    <dbReference type="NCBI Taxonomy" id="1842532"/>
    <lineage>
        <taxon>Bacteria</taxon>
        <taxon>Pseudomonadati</taxon>
        <taxon>Thermodesulfobacteriota</taxon>
        <taxon>Desulfuromonadia</taxon>
        <taxon>Desulfuromonadales</taxon>
        <taxon>Syntrophotaleaceae</taxon>
        <taxon>Syntrophotalea</taxon>
    </lineage>
</organism>
<dbReference type="Gene3D" id="3.30.300.20">
    <property type="match status" value="1"/>
</dbReference>
<evidence type="ECO:0000256" key="8">
    <source>
        <dbReference type="HAMAP-Rule" id="MF_00367"/>
    </source>
</evidence>
<dbReference type="InterPro" id="IPR005225">
    <property type="entry name" value="Small_GTP-bd"/>
</dbReference>
<dbReference type="InterPro" id="IPR015946">
    <property type="entry name" value="KH_dom-like_a/b"/>
</dbReference>
<dbReference type="InterPro" id="IPR006073">
    <property type="entry name" value="GTP-bd"/>
</dbReference>
<dbReference type="RefSeq" id="WP_072282760.1">
    <property type="nucleotide sequence ID" value="NZ_CP015519.1"/>
</dbReference>
<sequence length="300" mass="33172">MSTDAKGFRSGFVSIVGRPNVGKSTLLNALLGQKIAIASDKPQTTRNRILGIYTREETQILFLDTPGIHKAKGRLNKFMVEQALSTCKNVDAVLFLVEATDQPGGGDDFILDLLSKGKVPVILGINKADLVDKPALLPLIAAYAERLDFAGILPLSGLTGEGVEGLIDLVQGLLPEGPHYYPEDMITDQPERFIVAEMIREQLLKQTHDEVPYGVAVAVERFTEKPNKNLVVIEAVIHVEREAHKSIVIGKKGAKLRAIGQAARYDIERMLGTRVFLELFVRVEKNWTQSNRLLKEFGYE</sequence>
<evidence type="ECO:0000313" key="13">
    <source>
        <dbReference type="EMBL" id="APG26800.1"/>
    </source>
</evidence>
<keyword evidence="8" id="KW-0699">rRNA-binding</keyword>
<dbReference type="NCBIfam" id="TIGR00231">
    <property type="entry name" value="small_GTP"/>
    <property type="match status" value="1"/>
</dbReference>
<dbReference type="PANTHER" id="PTHR42698:SF1">
    <property type="entry name" value="GTPASE ERA, MITOCHONDRIAL"/>
    <property type="match status" value="1"/>
</dbReference>
<feature type="domain" description="Era-type G" evidence="12">
    <location>
        <begin position="9"/>
        <end position="176"/>
    </location>
</feature>
<dbReference type="InterPro" id="IPR005662">
    <property type="entry name" value="GTPase_Era-like"/>
</dbReference>
<evidence type="ECO:0000259" key="12">
    <source>
        <dbReference type="PROSITE" id="PS51713"/>
    </source>
</evidence>
<dbReference type="OrthoDB" id="9805918at2"/>
<feature type="domain" description="KH type-2" evidence="11">
    <location>
        <begin position="199"/>
        <end position="285"/>
    </location>
</feature>
<dbReference type="FunFam" id="3.30.300.20:FF:000003">
    <property type="entry name" value="GTPase Era"/>
    <property type="match status" value="1"/>
</dbReference>
<evidence type="ECO:0000256" key="9">
    <source>
        <dbReference type="PROSITE-ProRule" id="PRU01050"/>
    </source>
</evidence>
<comment type="similarity">
    <text evidence="1 8 9 10">Belongs to the TRAFAC class TrmE-Era-EngA-EngB-Septin-like GTPase superfamily. Era GTPase family.</text>
</comment>
<dbReference type="GO" id="GO:0005829">
    <property type="term" value="C:cytosol"/>
    <property type="evidence" value="ECO:0007669"/>
    <property type="project" value="TreeGrafter"/>
</dbReference>
<evidence type="ECO:0000256" key="10">
    <source>
        <dbReference type="RuleBase" id="RU003761"/>
    </source>
</evidence>
<dbReference type="FunFam" id="3.40.50.300:FF:000094">
    <property type="entry name" value="GTPase Era"/>
    <property type="match status" value="1"/>
</dbReference>
<dbReference type="CDD" id="cd04163">
    <property type="entry name" value="Era"/>
    <property type="match status" value="1"/>
</dbReference>
<dbReference type="GO" id="GO:0003924">
    <property type="term" value="F:GTPase activity"/>
    <property type="evidence" value="ECO:0007669"/>
    <property type="project" value="UniProtKB-UniRule"/>
</dbReference>
<dbReference type="CDD" id="cd22534">
    <property type="entry name" value="KH-II_Era"/>
    <property type="match status" value="1"/>
</dbReference>
<name>A0A1L3GLM4_9BACT</name>
<dbReference type="InterPro" id="IPR027417">
    <property type="entry name" value="P-loop_NTPase"/>
</dbReference>
<proteinExistence type="inferred from homology"/>
<evidence type="ECO:0000259" key="11">
    <source>
        <dbReference type="PROSITE" id="PS50823"/>
    </source>
</evidence>
<feature type="region of interest" description="G2" evidence="9">
    <location>
        <begin position="43"/>
        <end position="47"/>
    </location>
</feature>
<dbReference type="Pfam" id="PF07650">
    <property type="entry name" value="KH_2"/>
    <property type="match status" value="1"/>
</dbReference>
<evidence type="ECO:0000256" key="4">
    <source>
        <dbReference type="ARBA" id="ARBA00022519"/>
    </source>
</evidence>
<keyword evidence="6 8" id="KW-0694">RNA-binding</keyword>
<dbReference type="GO" id="GO:0005525">
    <property type="term" value="F:GTP binding"/>
    <property type="evidence" value="ECO:0007669"/>
    <property type="project" value="UniProtKB-UniRule"/>
</dbReference>